<evidence type="ECO:0000313" key="2">
    <source>
        <dbReference type="Proteomes" id="UP001253193"/>
    </source>
</evidence>
<protein>
    <submittedName>
        <fullName evidence="1">Uncharacterized protein</fullName>
    </submittedName>
</protein>
<dbReference type="Proteomes" id="UP001253193">
    <property type="component" value="Unassembled WGS sequence"/>
</dbReference>
<sequence length="188" mass="20540">MDKQALKAHIENKKLNDSALEIAKSVVSLVGNSNVNIAVHKLNTAISQNNTFAKLIKRAAEKYKHADPFVDARMTAGKAMLVAIADSDLSTRPSTEYKLPLPELKTYHQEGERESKIEGEVSKLIAFAENDDNHFEIAATCLFGAIRTEHPTIAQSFMAVVQQASHPLSDDVAYSVIANAYTGGIPYI</sequence>
<accession>A0AAW8PY58</accession>
<comment type="caution">
    <text evidence="1">The sequence shown here is derived from an EMBL/GenBank/DDBJ whole genome shotgun (WGS) entry which is preliminary data.</text>
</comment>
<dbReference type="AlphaFoldDB" id="A0AAW8PY58"/>
<name>A0AAW8PY58_VIBPH</name>
<dbReference type="RefSeq" id="WP_311020012.1">
    <property type="nucleotide sequence ID" value="NZ_JAUHGG010000003.1"/>
</dbReference>
<reference evidence="1" key="1">
    <citation type="submission" date="2023-06" db="EMBL/GenBank/DDBJ databases">
        <title>Genomic Diversity of Vibrio spp. and Metagenomic Analysis of Pathogens in Florida Gulf Coastal Waters Following Hurricane Ian.</title>
        <authorList>
            <person name="Brumfield K.D."/>
        </authorList>
    </citation>
    <scope>NUCLEOTIDE SEQUENCE</scope>
    <source>
        <strain evidence="1">WBS2B-138</strain>
    </source>
</reference>
<dbReference type="EMBL" id="JAUHGG010000003">
    <property type="protein sequence ID" value="MDS1821156.1"/>
    <property type="molecule type" value="Genomic_DNA"/>
</dbReference>
<evidence type="ECO:0000313" key="1">
    <source>
        <dbReference type="EMBL" id="MDS1821156.1"/>
    </source>
</evidence>
<proteinExistence type="predicted"/>
<organism evidence="1 2">
    <name type="scientific">Vibrio parahaemolyticus</name>
    <dbReference type="NCBI Taxonomy" id="670"/>
    <lineage>
        <taxon>Bacteria</taxon>
        <taxon>Pseudomonadati</taxon>
        <taxon>Pseudomonadota</taxon>
        <taxon>Gammaproteobacteria</taxon>
        <taxon>Vibrionales</taxon>
        <taxon>Vibrionaceae</taxon>
        <taxon>Vibrio</taxon>
    </lineage>
</organism>
<gene>
    <name evidence="1" type="ORF">QX249_10830</name>
</gene>